<organism evidence="2 3">
    <name type="scientific">Phormidesmis priestleyi</name>
    <dbReference type="NCBI Taxonomy" id="268141"/>
    <lineage>
        <taxon>Bacteria</taxon>
        <taxon>Bacillati</taxon>
        <taxon>Cyanobacteriota</taxon>
        <taxon>Cyanophyceae</taxon>
        <taxon>Leptolyngbyales</taxon>
        <taxon>Leptolyngbyaceae</taxon>
        <taxon>Phormidesmis</taxon>
    </lineage>
</organism>
<accession>A0A2W4ZRN7</accession>
<dbReference type="SUPFAM" id="SSF51445">
    <property type="entry name" value="(Trans)glycosidases"/>
    <property type="match status" value="1"/>
</dbReference>
<evidence type="ECO:0000313" key="3">
    <source>
        <dbReference type="Proteomes" id="UP000249794"/>
    </source>
</evidence>
<dbReference type="NCBIfam" id="TIGR02401">
    <property type="entry name" value="trehalose_TreY"/>
    <property type="match status" value="1"/>
</dbReference>
<dbReference type="EMBL" id="QBMP01000005">
    <property type="protein sequence ID" value="PZO60855.1"/>
    <property type="molecule type" value="Genomic_DNA"/>
</dbReference>
<feature type="domain" description="Glycosyl hydrolase family 13 catalytic" evidence="1">
    <location>
        <begin position="11"/>
        <end position="495"/>
    </location>
</feature>
<sequence>MRIPVATYRLQFTPDFGFNQAKAIVEYLDQLGVADIYASPIFTSRRGSQHGYDVVDQNQINPELGGLGDFEALIEELQERGMGWLQDIVPNHMAYDGQNHYLMDVLEHGQESQYVDYFDIEWDHSYEDIEGKVLAPMLGDFYDRCLERGEIQLSYVADGLKVNYYGLHFPVRVESYALFLTHEISWLRRQMGRQNPDYIKLMGVLNTVRDTFPLMKGQQRRDQATFVKYLLWDLYESSSEIKTFIDQNIEAFNGQVDKPQSFDLLDKLLLQQFYRLSFWKVGAEELNYRRFFTVNELICLKVDNPKVFDQTHALIEDLVRSKKINGLRIDHIDGLYDPQGYLQQLYEKTDGVYTVIEKILERDERLPSHWPIQGTSGYEFLNYVNGVFYQQQNQKDFTRFYKSFSGVKDGYDKLFLQKKQLIADTNLVGDIDNLARFLKKVASQYRYGRDLTANGLKAAIQEVLVSFPVYCTYINQQGSSKRDLKYIQMAIAQARKRIPQLLNELELIEKFLMLGYEESLAVEERSQWLHFVMRLQQFTGPLMAKGVEDTLFYVYNRFIGLNEVGAAPDHFGVSLKEFHDYNQYQQEHWPHTLNATSTHDTKRSEDVRSRLSVISELPDEWETQVKTWSELNADKKQMIGDQAVPDANDEYFLYQTLVGAYPFDNAELPEFKTRVKDYVVKAVREAKVHTAWLRPDADYEAGYVQFVDTLLTPSKDNAFLDKLQQFQKRIAEYGIYNSLSQLLIKLTAPGVPDFYQGTELWDFSLVDPDNRRSVDYPKRLKGLQAIQERWQKQPNTLMKHLLKNRTDGCIKLFLMMRGLAARNYFRNVFRSGRYQPLTVTGEQANHVVAFIRHKGEHTVITVVPRFLTDLVQPDTLPLGKAVWGDTALALPQGEQATWQDWITQQPIDLTDTPLVGDLLAQFPVALLVSENHGL</sequence>
<dbReference type="Gene3D" id="3.20.20.80">
    <property type="entry name" value="Glycosidases"/>
    <property type="match status" value="4"/>
</dbReference>
<dbReference type="GO" id="GO:0047470">
    <property type="term" value="F:(1,4)-alpha-D-glucan 1-alpha-D-glucosylmutase activity"/>
    <property type="evidence" value="ECO:0007669"/>
    <property type="project" value="TreeGrafter"/>
</dbReference>
<protein>
    <submittedName>
        <fullName evidence="2">Malto-oligosyltrehalose synthase</fullName>
    </submittedName>
</protein>
<dbReference type="SMART" id="SM00642">
    <property type="entry name" value="Aamy"/>
    <property type="match status" value="1"/>
</dbReference>
<dbReference type="PANTHER" id="PTHR10357:SF216">
    <property type="entry name" value="MALTOOLIGOSYL TREHALOSE SYNTHASE-RELATED"/>
    <property type="match status" value="1"/>
</dbReference>
<dbReference type="InterPro" id="IPR017853">
    <property type="entry name" value="GH"/>
</dbReference>
<proteinExistence type="predicted"/>
<dbReference type="AlphaFoldDB" id="A0A2W4ZRN7"/>
<name>A0A2W4ZRN7_9CYAN</name>
<dbReference type="InterPro" id="IPR012767">
    <property type="entry name" value="Trehalose_TreY"/>
</dbReference>
<dbReference type="PANTHER" id="PTHR10357">
    <property type="entry name" value="ALPHA-AMYLASE FAMILY MEMBER"/>
    <property type="match status" value="1"/>
</dbReference>
<dbReference type="GO" id="GO:0005992">
    <property type="term" value="P:trehalose biosynthetic process"/>
    <property type="evidence" value="ECO:0007669"/>
    <property type="project" value="TreeGrafter"/>
</dbReference>
<dbReference type="Proteomes" id="UP000249794">
    <property type="component" value="Unassembled WGS sequence"/>
</dbReference>
<reference evidence="3" key="1">
    <citation type="submission" date="2018-04" db="EMBL/GenBank/DDBJ databases">
        <authorList>
            <person name="Cornet L."/>
        </authorList>
    </citation>
    <scope>NUCLEOTIDE SEQUENCE [LARGE SCALE GENOMIC DNA]</scope>
</reference>
<dbReference type="InterPro" id="IPR006047">
    <property type="entry name" value="GH13_cat_dom"/>
</dbReference>
<comment type="caution">
    <text evidence="2">The sequence shown here is derived from an EMBL/GenBank/DDBJ whole genome shotgun (WGS) entry which is preliminary data.</text>
</comment>
<dbReference type="CDD" id="cd11336">
    <property type="entry name" value="AmyAc_MTSase"/>
    <property type="match status" value="1"/>
</dbReference>
<reference evidence="2 3" key="2">
    <citation type="submission" date="2018-06" db="EMBL/GenBank/DDBJ databases">
        <title>Metagenomic assembly of (sub)arctic Cyanobacteria and their associated microbiome from non-axenic cultures.</title>
        <authorList>
            <person name="Baurain D."/>
        </authorList>
    </citation>
    <scope>NUCLEOTIDE SEQUENCE [LARGE SCALE GENOMIC DNA]</scope>
    <source>
        <strain evidence="2">ULC027bin1</strain>
    </source>
</reference>
<dbReference type="Pfam" id="PF00128">
    <property type="entry name" value="Alpha-amylase"/>
    <property type="match status" value="1"/>
</dbReference>
<gene>
    <name evidence="2" type="primary">treY</name>
    <name evidence="2" type="ORF">DCF15_01255</name>
</gene>
<dbReference type="GO" id="GO:0030980">
    <property type="term" value="P:alpha-glucan catabolic process"/>
    <property type="evidence" value="ECO:0007669"/>
    <property type="project" value="TreeGrafter"/>
</dbReference>
<evidence type="ECO:0000313" key="2">
    <source>
        <dbReference type="EMBL" id="PZO60855.1"/>
    </source>
</evidence>
<evidence type="ECO:0000259" key="1">
    <source>
        <dbReference type="SMART" id="SM00642"/>
    </source>
</evidence>